<reference evidence="12" key="1">
    <citation type="submission" date="2016-12" db="EMBL/GenBank/DDBJ databases">
        <authorList>
            <person name="Le Fleche-Mateos A."/>
        </authorList>
    </citation>
    <scope>NUCLEOTIDE SEQUENCE</scope>
    <source>
        <strain evidence="12">213</strain>
    </source>
</reference>
<reference evidence="12 13" key="2">
    <citation type="journal article" date="2017" name="Int. J. Syst. Evol. Microbiol.">
        <title>Rouxiella badensis sp. nov. and Rouxiella silvae sp. nov. isolated from peat bog soil in Germany and emendation of the genus description.</title>
        <authorList>
            <person name="Le Fleche-Mateos A."/>
            <person name="Kugler J.H."/>
            <person name="Hansen S.H."/>
            <person name="Syldatk C."/>
            <person name="Hausmann R."/>
            <person name="Lomprez F."/>
            <person name="Vandenbogaert M."/>
            <person name="Manuguerra J.C."/>
            <person name="Grimont P.A."/>
        </authorList>
    </citation>
    <scope>NUCLEOTIDE SEQUENCE [LARGE SCALE GENOMIC DNA]</scope>
    <source>
        <strain evidence="12 13">213</strain>
    </source>
</reference>
<evidence type="ECO:0000256" key="5">
    <source>
        <dbReference type="ARBA" id="ARBA00022989"/>
    </source>
</evidence>
<dbReference type="Pfam" id="PF10099">
    <property type="entry name" value="RskA_C"/>
    <property type="match status" value="1"/>
</dbReference>
<dbReference type="AlphaFoldDB" id="A0AA41BV87"/>
<dbReference type="InterPro" id="IPR051474">
    <property type="entry name" value="Anti-sigma-K/W_factor"/>
</dbReference>
<keyword evidence="5 9" id="KW-1133">Transmembrane helix</keyword>
<dbReference type="RefSeq" id="WP_055777708.1">
    <property type="nucleotide sequence ID" value="NZ_CBCSCF010000002.1"/>
</dbReference>
<evidence type="ECO:0000256" key="1">
    <source>
        <dbReference type="ARBA" id="ARBA00004167"/>
    </source>
</evidence>
<comment type="caution">
    <text evidence="11">The sequence shown here is derived from an EMBL/GenBank/DDBJ whole genome shotgun (WGS) entry which is preliminary data.</text>
</comment>
<sequence>MKNRREYQAALSAEYALGTLRGPARLQFEKQMQQDPELAAEVARWQEAFAQLDNSLTPVAPPESVWKRIQLQLPPKPVQMTPLPSTASGSRVRYINRATLGWAVAACLAAVLLVPRLWENSAVKSPAMTPVAVLANSDASANAGQWVVTANNTTQQLTLTPLHAAAISTDRSLELWVIPAGGKPKSLGLLNNSAATQLAMNDNVAAGGALLAISLEPKGGSPTGQPTGAVLYSGKIVL</sequence>
<dbReference type="GO" id="GO:0006417">
    <property type="term" value="P:regulation of translation"/>
    <property type="evidence" value="ECO:0007669"/>
    <property type="project" value="TreeGrafter"/>
</dbReference>
<proteinExistence type="predicted"/>
<dbReference type="PANTHER" id="PTHR37461:SF1">
    <property type="entry name" value="ANTI-SIGMA-K FACTOR RSKA"/>
    <property type="match status" value="1"/>
</dbReference>
<dbReference type="GO" id="GO:0016989">
    <property type="term" value="F:sigma factor antagonist activity"/>
    <property type="evidence" value="ECO:0007669"/>
    <property type="project" value="TreeGrafter"/>
</dbReference>
<evidence type="ECO:0000259" key="10">
    <source>
        <dbReference type="Pfam" id="PF10099"/>
    </source>
</evidence>
<organism evidence="11 14">
    <name type="scientific">Rouxiella silvae</name>
    <dbReference type="NCBI Taxonomy" id="1646373"/>
    <lineage>
        <taxon>Bacteria</taxon>
        <taxon>Pseudomonadati</taxon>
        <taxon>Pseudomonadota</taxon>
        <taxon>Gammaproteobacteria</taxon>
        <taxon>Enterobacterales</taxon>
        <taxon>Yersiniaceae</taxon>
        <taxon>Rouxiella</taxon>
    </lineage>
</organism>
<dbReference type="EMBL" id="MRWD01000001">
    <property type="protein sequence ID" value="ORJ23284.1"/>
    <property type="molecule type" value="Genomic_DNA"/>
</dbReference>
<reference evidence="11" key="4">
    <citation type="submission" date="2022-09" db="EMBL/GenBank/DDBJ databases">
        <title>Rouxiella aceris sp. nov., isolated from tree sap and emended description of the genus Rhouxiella.</title>
        <authorList>
            <person name="Kim I.S."/>
        </authorList>
    </citation>
    <scope>NUCLEOTIDE SEQUENCE</scope>
    <source>
        <strain evidence="11">SAP-2</strain>
    </source>
</reference>
<evidence type="ECO:0000313" key="13">
    <source>
        <dbReference type="Proteomes" id="UP000192722"/>
    </source>
</evidence>
<keyword evidence="13" id="KW-1185">Reference proteome</keyword>
<evidence type="ECO:0000256" key="2">
    <source>
        <dbReference type="ARBA" id="ARBA00004236"/>
    </source>
</evidence>
<dbReference type="EMBL" id="JADMKS010000001">
    <property type="protein sequence ID" value="MBF6635592.1"/>
    <property type="molecule type" value="Genomic_DNA"/>
</dbReference>
<protein>
    <recommendedName>
        <fullName evidence="8">Regulator of SigK</fullName>
    </recommendedName>
    <alternativeName>
        <fullName evidence="7">Sigma-K anti-sigma factor RskA</fullName>
    </alternativeName>
</protein>
<evidence type="ECO:0000256" key="8">
    <source>
        <dbReference type="ARBA" id="ARBA00030803"/>
    </source>
</evidence>
<dbReference type="InterPro" id="IPR018764">
    <property type="entry name" value="RskA_C"/>
</dbReference>
<dbReference type="PANTHER" id="PTHR37461">
    <property type="entry name" value="ANTI-SIGMA-K FACTOR RSKA"/>
    <property type="match status" value="1"/>
</dbReference>
<evidence type="ECO:0000313" key="12">
    <source>
        <dbReference type="EMBL" id="ORJ23284.1"/>
    </source>
</evidence>
<comment type="subcellular location">
    <subcellularLocation>
        <location evidence="2">Cell membrane</location>
    </subcellularLocation>
    <subcellularLocation>
        <location evidence="1">Membrane</location>
        <topology evidence="1">Single-pass membrane protein</topology>
    </subcellularLocation>
</comment>
<evidence type="ECO:0000256" key="6">
    <source>
        <dbReference type="ARBA" id="ARBA00023136"/>
    </source>
</evidence>
<evidence type="ECO:0000256" key="7">
    <source>
        <dbReference type="ARBA" id="ARBA00029829"/>
    </source>
</evidence>
<dbReference type="InterPro" id="IPR041916">
    <property type="entry name" value="Anti_sigma_zinc_sf"/>
</dbReference>
<evidence type="ECO:0000256" key="9">
    <source>
        <dbReference type="SAM" id="Phobius"/>
    </source>
</evidence>
<dbReference type="Gene3D" id="1.10.10.1320">
    <property type="entry name" value="Anti-sigma factor, zinc-finger domain"/>
    <property type="match status" value="1"/>
</dbReference>
<name>A0AA41BV87_9GAMM</name>
<keyword evidence="4 9" id="KW-0812">Transmembrane</keyword>
<reference evidence="11" key="3">
    <citation type="submission" date="2020-11" db="EMBL/GenBank/DDBJ databases">
        <authorList>
            <person name="Lee S.D."/>
        </authorList>
    </citation>
    <scope>NUCLEOTIDE SEQUENCE</scope>
    <source>
        <strain evidence="11">SAP-2</strain>
    </source>
</reference>
<feature type="domain" description="Anti-sigma K factor RskA C-terminal" evidence="10">
    <location>
        <begin position="102"/>
        <end position="230"/>
    </location>
</feature>
<keyword evidence="3" id="KW-1003">Cell membrane</keyword>
<gene>
    <name evidence="12" type="ORF">BS639_00850</name>
    <name evidence="11" type="ORF">ITX54_02790</name>
</gene>
<feature type="transmembrane region" description="Helical" evidence="9">
    <location>
        <begin position="100"/>
        <end position="118"/>
    </location>
</feature>
<dbReference type="Proteomes" id="UP000705283">
    <property type="component" value="Unassembled WGS sequence"/>
</dbReference>
<dbReference type="Proteomes" id="UP000192722">
    <property type="component" value="Unassembled WGS sequence"/>
</dbReference>
<dbReference type="GO" id="GO:0005886">
    <property type="term" value="C:plasma membrane"/>
    <property type="evidence" value="ECO:0007669"/>
    <property type="project" value="UniProtKB-SubCell"/>
</dbReference>
<keyword evidence="6 9" id="KW-0472">Membrane</keyword>
<accession>A0AA41BV87</accession>
<evidence type="ECO:0000313" key="11">
    <source>
        <dbReference type="EMBL" id="MBF6635592.1"/>
    </source>
</evidence>
<evidence type="ECO:0000313" key="14">
    <source>
        <dbReference type="Proteomes" id="UP000705283"/>
    </source>
</evidence>
<evidence type="ECO:0000256" key="4">
    <source>
        <dbReference type="ARBA" id="ARBA00022692"/>
    </source>
</evidence>
<evidence type="ECO:0000256" key="3">
    <source>
        <dbReference type="ARBA" id="ARBA00022475"/>
    </source>
</evidence>